<keyword evidence="4" id="KW-1185">Reference proteome</keyword>
<feature type="compositionally biased region" description="Acidic residues" evidence="2">
    <location>
        <begin position="78"/>
        <end position="91"/>
    </location>
</feature>
<feature type="compositionally biased region" description="Basic and acidic residues" evidence="2">
    <location>
        <begin position="142"/>
        <end position="152"/>
    </location>
</feature>
<proteinExistence type="predicted"/>
<keyword evidence="1" id="KW-0175">Coiled coil</keyword>
<accession>A0A7J0G7G2</accession>
<dbReference type="AlphaFoldDB" id="A0A7J0G7G2"/>
<evidence type="ECO:0000313" key="4">
    <source>
        <dbReference type="Proteomes" id="UP000585474"/>
    </source>
</evidence>
<evidence type="ECO:0000313" key="3">
    <source>
        <dbReference type="EMBL" id="GFZ06721.1"/>
    </source>
</evidence>
<sequence length="384" mass="41703">MPLTFPPPTTLVLPPHAGRTSLLNTIRDQAPRPKSSLSDEVSDLFEGTLAELRRLLEEVEGESSDSSESSSSSWDVDLGYEGEDEEAEVEDGEEVNQVLATALLVPALVALLPAQPQNADPIIVASLDSDRADDIAIVEPWEGHTPRNEPTRLPKVPKPAMSVPAEDQSIAPSSMPGGKQKRKQPTEGTSPQKKGKGIGSITSTPKLWTPQFTAVELGKHVTFADMSKDYETCIVLGNAVMLPQDIADHAAKTSSGVRGQANYAGSIVDLKKANQKANSLEKELKQTKAKLADERMAAEITTLQWNQSQQKASDLKAFACGEVYKKLFDRAFERAGDVYKRKLVELRPNIFQEGWLACLKKLEIPPDHLAWASPAPPVQPSASP</sequence>
<dbReference type="EMBL" id="BJWL01000018">
    <property type="protein sequence ID" value="GFZ06721.1"/>
    <property type="molecule type" value="Genomic_DNA"/>
</dbReference>
<name>A0A7J0G7G2_9ERIC</name>
<feature type="region of interest" description="Disordered" evidence="2">
    <location>
        <begin position="142"/>
        <end position="204"/>
    </location>
</feature>
<organism evidence="3 4">
    <name type="scientific">Actinidia rufa</name>
    <dbReference type="NCBI Taxonomy" id="165716"/>
    <lineage>
        <taxon>Eukaryota</taxon>
        <taxon>Viridiplantae</taxon>
        <taxon>Streptophyta</taxon>
        <taxon>Embryophyta</taxon>
        <taxon>Tracheophyta</taxon>
        <taxon>Spermatophyta</taxon>
        <taxon>Magnoliopsida</taxon>
        <taxon>eudicotyledons</taxon>
        <taxon>Gunneridae</taxon>
        <taxon>Pentapetalae</taxon>
        <taxon>asterids</taxon>
        <taxon>Ericales</taxon>
        <taxon>Actinidiaceae</taxon>
        <taxon>Actinidia</taxon>
    </lineage>
</organism>
<feature type="region of interest" description="Disordered" evidence="2">
    <location>
        <begin position="58"/>
        <end position="91"/>
    </location>
</feature>
<dbReference type="Proteomes" id="UP000585474">
    <property type="component" value="Unassembled WGS sequence"/>
</dbReference>
<feature type="coiled-coil region" evidence="1">
    <location>
        <begin position="263"/>
        <end position="297"/>
    </location>
</feature>
<comment type="caution">
    <text evidence="3">The sequence shown here is derived from an EMBL/GenBank/DDBJ whole genome shotgun (WGS) entry which is preliminary data.</text>
</comment>
<evidence type="ECO:0000256" key="2">
    <source>
        <dbReference type="SAM" id="MobiDB-lite"/>
    </source>
</evidence>
<protein>
    <submittedName>
        <fullName evidence="3">Uncharacterized protein</fullName>
    </submittedName>
</protein>
<evidence type="ECO:0000256" key="1">
    <source>
        <dbReference type="SAM" id="Coils"/>
    </source>
</evidence>
<reference evidence="3 4" key="1">
    <citation type="submission" date="2019-07" db="EMBL/GenBank/DDBJ databases">
        <title>De Novo Assembly of kiwifruit Actinidia rufa.</title>
        <authorList>
            <person name="Sugita-Konishi S."/>
            <person name="Sato K."/>
            <person name="Mori E."/>
            <person name="Abe Y."/>
            <person name="Kisaki G."/>
            <person name="Hamano K."/>
            <person name="Suezawa K."/>
            <person name="Otani M."/>
            <person name="Fukuda T."/>
            <person name="Manabe T."/>
            <person name="Gomi K."/>
            <person name="Tabuchi M."/>
            <person name="Akimitsu K."/>
            <person name="Kataoka I."/>
        </authorList>
    </citation>
    <scope>NUCLEOTIDE SEQUENCE [LARGE SCALE GENOMIC DNA]</scope>
    <source>
        <strain evidence="4">cv. Fuchu</strain>
    </source>
</reference>
<gene>
    <name evidence="3" type="ORF">Acr_18g0008910</name>
</gene>